<feature type="coiled-coil region" evidence="1">
    <location>
        <begin position="12"/>
        <end position="39"/>
    </location>
</feature>
<reference evidence="3" key="1">
    <citation type="journal article" date="2019" name="Sci. Rep.">
        <title>Draft genome of Tanacetum cinerariifolium, the natural source of mosquito coil.</title>
        <authorList>
            <person name="Yamashiro T."/>
            <person name="Shiraishi A."/>
            <person name="Satake H."/>
            <person name="Nakayama K."/>
        </authorList>
    </citation>
    <scope>NUCLEOTIDE SEQUENCE</scope>
</reference>
<feature type="non-terminal residue" evidence="3">
    <location>
        <position position="144"/>
    </location>
</feature>
<dbReference type="EMBL" id="BKCJ011341849">
    <property type="protein sequence ID" value="GFD23028.1"/>
    <property type="molecule type" value="Genomic_DNA"/>
</dbReference>
<accession>A0A699UNV4</accession>
<feature type="region of interest" description="Disordered" evidence="2">
    <location>
        <begin position="120"/>
        <end position="144"/>
    </location>
</feature>
<dbReference type="AlphaFoldDB" id="A0A699UNV4"/>
<evidence type="ECO:0000313" key="3">
    <source>
        <dbReference type="EMBL" id="GFD23028.1"/>
    </source>
</evidence>
<sequence>MEEDRLGEEASRRLHDEEIAQLERKRAEVQRKRQQDVIDYAMYYNEADWLNIRAQVKANASLSKTLLVGKLVKKVKALKVKLKTKKRKIVVSDSDQEDVKQQDVDLDALCALANAAMTVDSNIPSGGTSQIPAASPRVSTAGPP</sequence>
<evidence type="ECO:0000256" key="1">
    <source>
        <dbReference type="SAM" id="Coils"/>
    </source>
</evidence>
<feature type="compositionally biased region" description="Polar residues" evidence="2">
    <location>
        <begin position="120"/>
        <end position="132"/>
    </location>
</feature>
<name>A0A699UNV4_TANCI</name>
<gene>
    <name evidence="3" type="ORF">Tci_894997</name>
</gene>
<proteinExistence type="predicted"/>
<comment type="caution">
    <text evidence="3">The sequence shown here is derived from an EMBL/GenBank/DDBJ whole genome shotgun (WGS) entry which is preliminary data.</text>
</comment>
<organism evidence="3">
    <name type="scientific">Tanacetum cinerariifolium</name>
    <name type="common">Dalmatian daisy</name>
    <name type="synonym">Chrysanthemum cinerariifolium</name>
    <dbReference type="NCBI Taxonomy" id="118510"/>
    <lineage>
        <taxon>Eukaryota</taxon>
        <taxon>Viridiplantae</taxon>
        <taxon>Streptophyta</taxon>
        <taxon>Embryophyta</taxon>
        <taxon>Tracheophyta</taxon>
        <taxon>Spermatophyta</taxon>
        <taxon>Magnoliopsida</taxon>
        <taxon>eudicotyledons</taxon>
        <taxon>Gunneridae</taxon>
        <taxon>Pentapetalae</taxon>
        <taxon>asterids</taxon>
        <taxon>campanulids</taxon>
        <taxon>Asterales</taxon>
        <taxon>Asteraceae</taxon>
        <taxon>Asteroideae</taxon>
        <taxon>Anthemideae</taxon>
        <taxon>Anthemidinae</taxon>
        <taxon>Tanacetum</taxon>
    </lineage>
</organism>
<keyword evidence="1" id="KW-0175">Coiled coil</keyword>
<protein>
    <recommendedName>
        <fullName evidence="4">JmjC domain-containing protein</fullName>
    </recommendedName>
</protein>
<evidence type="ECO:0008006" key="4">
    <source>
        <dbReference type="Google" id="ProtNLM"/>
    </source>
</evidence>
<evidence type="ECO:0000256" key="2">
    <source>
        <dbReference type="SAM" id="MobiDB-lite"/>
    </source>
</evidence>